<dbReference type="InterPro" id="IPR000577">
    <property type="entry name" value="Carb_kinase_FGGY"/>
</dbReference>
<dbReference type="EMBL" id="VSSQ01000008">
    <property type="protein sequence ID" value="MPL58870.1"/>
    <property type="molecule type" value="Genomic_DNA"/>
</dbReference>
<dbReference type="PROSITE" id="PS00445">
    <property type="entry name" value="FGGY_KINASES_2"/>
    <property type="match status" value="1"/>
</dbReference>
<reference evidence="5" key="1">
    <citation type="submission" date="2019-08" db="EMBL/GenBank/DDBJ databases">
        <authorList>
            <person name="Kucharzyk K."/>
            <person name="Murdoch R.W."/>
            <person name="Higgins S."/>
            <person name="Loffler F."/>
        </authorList>
    </citation>
    <scope>NUCLEOTIDE SEQUENCE</scope>
</reference>
<feature type="domain" description="Carbohydrate kinase FGGY N-terminal" evidence="3">
    <location>
        <begin position="1"/>
        <end position="231"/>
    </location>
</feature>
<dbReference type="InterPro" id="IPR018485">
    <property type="entry name" value="FGGY_C"/>
</dbReference>
<dbReference type="Gene3D" id="3.30.420.40">
    <property type="match status" value="2"/>
</dbReference>
<dbReference type="InterPro" id="IPR018484">
    <property type="entry name" value="FGGY_N"/>
</dbReference>
<dbReference type="EC" id="2.7.1.17" evidence="5"/>
<organism evidence="5">
    <name type="scientific">bioreactor metagenome</name>
    <dbReference type="NCBI Taxonomy" id="1076179"/>
    <lineage>
        <taxon>unclassified sequences</taxon>
        <taxon>metagenomes</taxon>
        <taxon>ecological metagenomes</taxon>
    </lineage>
</organism>
<dbReference type="Pfam" id="PF00370">
    <property type="entry name" value="FGGY_N"/>
    <property type="match status" value="1"/>
</dbReference>
<dbReference type="InterPro" id="IPR043129">
    <property type="entry name" value="ATPase_NBD"/>
</dbReference>
<proteinExistence type="predicted"/>
<dbReference type="SUPFAM" id="SSF53067">
    <property type="entry name" value="Actin-like ATPase domain"/>
    <property type="match status" value="2"/>
</dbReference>
<comment type="caution">
    <text evidence="5">The sequence shown here is derived from an EMBL/GenBank/DDBJ whole genome shotgun (WGS) entry which is preliminary data.</text>
</comment>
<evidence type="ECO:0000256" key="2">
    <source>
        <dbReference type="ARBA" id="ARBA00022777"/>
    </source>
</evidence>
<sequence>MILAIDIGTTSAKAALFDLGGRCLALERRSIQGRMGNSPLEQEIDPREWKRALYELVAGLSSGRSSGLSDLRCIAVSGNGPTLFPVDEAGEPLYRALTWMDRRAFEESKELKVALGRELDPAFNLPKALWFKNHREAIYAGTRYFASCPEYICALLTGRWVSFLPAPGYEAIIWDDRSLDLLGLDKEKFPPFLPLGAVVGGVSDPAAATMGLPKGTPVVAGGPDFIVSLIGTATTSPRRACNRSGTSEGINLCWEKGLPRHKGLLYMPHVVAPYENISGVISSSGRALTWYMEKVQKASIDQGEFFALVSKASAGAEGLIFLPYLAGERAPIWDPKARACFIGLSLRHGGAEMARAVLESIGFAMRDVMELMASTGAKVAELRVTGQPSGNAVLNRIKADITQVPIRVPEFKEAELLGDLCVALTALGQFPDPATAAESLVIINECYEPDPLLKDLYDELFGLYRRSYRSLKDVFSGLSELSRKSSEM</sequence>
<evidence type="ECO:0000259" key="4">
    <source>
        <dbReference type="Pfam" id="PF02782"/>
    </source>
</evidence>
<dbReference type="Pfam" id="PF02782">
    <property type="entry name" value="FGGY_C"/>
    <property type="match status" value="1"/>
</dbReference>
<dbReference type="AlphaFoldDB" id="A0A644SVX8"/>
<dbReference type="GO" id="GO:0004856">
    <property type="term" value="F:D-xylulokinase activity"/>
    <property type="evidence" value="ECO:0007669"/>
    <property type="project" value="UniProtKB-EC"/>
</dbReference>
<dbReference type="PANTHER" id="PTHR43095">
    <property type="entry name" value="SUGAR KINASE"/>
    <property type="match status" value="1"/>
</dbReference>
<accession>A0A644SVX8</accession>
<feature type="domain" description="Carbohydrate kinase FGGY C-terminal" evidence="4">
    <location>
        <begin position="272"/>
        <end position="426"/>
    </location>
</feature>
<name>A0A644SVX8_9ZZZZ</name>
<dbReference type="InterPro" id="IPR018483">
    <property type="entry name" value="Carb_kinase_FGGY_CS"/>
</dbReference>
<dbReference type="InterPro" id="IPR050406">
    <property type="entry name" value="FGGY_Carb_Kinase"/>
</dbReference>
<keyword evidence="1 5" id="KW-0808">Transferase</keyword>
<evidence type="ECO:0000313" key="5">
    <source>
        <dbReference type="EMBL" id="MPL58870.1"/>
    </source>
</evidence>
<evidence type="ECO:0000259" key="3">
    <source>
        <dbReference type="Pfam" id="PF00370"/>
    </source>
</evidence>
<gene>
    <name evidence="5" type="primary">xylB_1</name>
    <name evidence="5" type="ORF">SDC9_04416</name>
</gene>
<dbReference type="PANTHER" id="PTHR43095:SF2">
    <property type="entry name" value="GLUCONOKINASE"/>
    <property type="match status" value="1"/>
</dbReference>
<protein>
    <submittedName>
        <fullName evidence="5">Xylulose kinase</fullName>
        <ecNumber evidence="5">2.7.1.17</ecNumber>
    </submittedName>
</protein>
<evidence type="ECO:0000256" key="1">
    <source>
        <dbReference type="ARBA" id="ARBA00022679"/>
    </source>
</evidence>
<dbReference type="PIRSF" id="PIRSF000538">
    <property type="entry name" value="GlpK"/>
    <property type="match status" value="1"/>
</dbReference>
<keyword evidence="2 5" id="KW-0418">Kinase</keyword>